<comment type="caution">
    <text evidence="2">The sequence shown here is derived from an EMBL/GenBank/DDBJ whole genome shotgun (WGS) entry which is preliminary data.</text>
</comment>
<accession>A0A2M9XEW7</accession>
<organism evidence="2 3">
    <name type="scientific">Leptospira hartskeerlii</name>
    <dbReference type="NCBI Taxonomy" id="2023177"/>
    <lineage>
        <taxon>Bacteria</taxon>
        <taxon>Pseudomonadati</taxon>
        <taxon>Spirochaetota</taxon>
        <taxon>Spirochaetia</taxon>
        <taxon>Leptospirales</taxon>
        <taxon>Leptospiraceae</taxon>
        <taxon>Leptospira</taxon>
    </lineage>
</organism>
<dbReference type="Proteomes" id="UP000232196">
    <property type="component" value="Unassembled WGS sequence"/>
</dbReference>
<protein>
    <recommendedName>
        <fullName evidence="4">Sugar efflux transporter for intercellular exchange</fullName>
    </recommendedName>
</protein>
<sequence>MMDPISLLGFIACTLTTLAFLPQLIKVILEKRTRDISRNMYLVLSVGVFFWLCYGVLKNDFPIILANGFTLLFTTTILWYKLRSKEEE</sequence>
<feature type="transmembrane region" description="Helical" evidence="1">
    <location>
        <begin position="41"/>
        <end position="57"/>
    </location>
</feature>
<gene>
    <name evidence="2" type="ORF">CH357_06885</name>
</gene>
<dbReference type="GO" id="GO:0051119">
    <property type="term" value="F:sugar transmembrane transporter activity"/>
    <property type="evidence" value="ECO:0007669"/>
    <property type="project" value="InterPro"/>
</dbReference>
<proteinExistence type="predicted"/>
<dbReference type="AlphaFoldDB" id="A0A2M9XEW7"/>
<evidence type="ECO:0008006" key="4">
    <source>
        <dbReference type="Google" id="ProtNLM"/>
    </source>
</evidence>
<dbReference type="EMBL" id="NPDN01000003">
    <property type="protein sequence ID" value="PJZ26220.1"/>
    <property type="molecule type" value="Genomic_DNA"/>
</dbReference>
<keyword evidence="3" id="KW-1185">Reference proteome</keyword>
<dbReference type="InterPro" id="IPR047662">
    <property type="entry name" value="SemiSWEET"/>
</dbReference>
<dbReference type="Pfam" id="PF03083">
    <property type="entry name" value="MtN3_slv"/>
    <property type="match status" value="1"/>
</dbReference>
<keyword evidence="1" id="KW-0812">Transmembrane</keyword>
<evidence type="ECO:0000313" key="3">
    <source>
        <dbReference type="Proteomes" id="UP000232196"/>
    </source>
</evidence>
<feature type="transmembrane region" description="Helical" evidence="1">
    <location>
        <begin position="63"/>
        <end position="82"/>
    </location>
</feature>
<reference evidence="2 3" key="1">
    <citation type="submission" date="2017-07" db="EMBL/GenBank/DDBJ databases">
        <title>Leptospira spp. isolated from tropical soils.</title>
        <authorList>
            <person name="Thibeaux R."/>
            <person name="Iraola G."/>
            <person name="Ferres I."/>
            <person name="Bierque E."/>
            <person name="Girault D."/>
            <person name="Soupe-Gilbert M.-E."/>
            <person name="Picardeau M."/>
            <person name="Goarant C."/>
        </authorList>
    </citation>
    <scope>NUCLEOTIDE SEQUENCE [LARGE SCALE GENOMIC DNA]</scope>
    <source>
        <strain evidence="2 3">MCA1-C-A1</strain>
    </source>
</reference>
<dbReference type="GO" id="GO:0016020">
    <property type="term" value="C:membrane"/>
    <property type="evidence" value="ECO:0007669"/>
    <property type="project" value="InterPro"/>
</dbReference>
<evidence type="ECO:0000313" key="2">
    <source>
        <dbReference type="EMBL" id="PJZ26220.1"/>
    </source>
</evidence>
<evidence type="ECO:0000256" key="1">
    <source>
        <dbReference type="SAM" id="Phobius"/>
    </source>
</evidence>
<dbReference type="NCBIfam" id="NF037968">
    <property type="entry name" value="SemiSWEET_2"/>
    <property type="match status" value="1"/>
</dbReference>
<keyword evidence="1" id="KW-0472">Membrane</keyword>
<dbReference type="Gene3D" id="1.20.1280.290">
    <property type="match status" value="1"/>
</dbReference>
<dbReference type="OrthoDB" id="9814012at2"/>
<dbReference type="InterPro" id="IPR004316">
    <property type="entry name" value="SWEET_rpt"/>
</dbReference>
<name>A0A2M9XEW7_9LEPT</name>
<keyword evidence="1" id="KW-1133">Transmembrane helix</keyword>
<feature type="transmembrane region" description="Helical" evidence="1">
    <location>
        <begin position="6"/>
        <end position="29"/>
    </location>
</feature>